<dbReference type="EMBL" id="CH991555">
    <property type="protein sequence ID" value="EDQ88409.1"/>
    <property type="molecule type" value="Genomic_DNA"/>
</dbReference>
<organism evidence="12 13">
    <name type="scientific">Monosiga brevicollis</name>
    <name type="common">Choanoflagellate</name>
    <dbReference type="NCBI Taxonomy" id="81824"/>
    <lineage>
        <taxon>Eukaryota</taxon>
        <taxon>Choanoflagellata</taxon>
        <taxon>Craspedida</taxon>
        <taxon>Salpingoecidae</taxon>
        <taxon>Monosiga</taxon>
    </lineage>
</organism>
<dbReference type="RefSeq" id="XP_001751054.1">
    <property type="nucleotide sequence ID" value="XM_001751002.1"/>
</dbReference>
<evidence type="ECO:0008006" key="14">
    <source>
        <dbReference type="Google" id="ProtNLM"/>
    </source>
</evidence>
<dbReference type="STRING" id="81824.A9V2P5"/>
<evidence type="ECO:0000256" key="7">
    <source>
        <dbReference type="ARBA" id="ARBA00022833"/>
    </source>
</evidence>
<evidence type="ECO:0000256" key="8">
    <source>
        <dbReference type="SAM" id="MobiDB-lite"/>
    </source>
</evidence>
<evidence type="ECO:0000313" key="11">
    <source>
        <dbReference type="EMBL" id="EDQ84136.1"/>
    </source>
</evidence>
<evidence type="ECO:0000313" key="12">
    <source>
        <dbReference type="EMBL" id="EDQ88409.1"/>
    </source>
</evidence>
<proteinExistence type="predicted"/>
<dbReference type="PANTHER" id="PTHR46223">
    <property type="entry name" value="HISTONE-LYSINE N-METHYLTRANSFERASE SUV39H"/>
    <property type="match status" value="1"/>
</dbReference>
<evidence type="ECO:0000256" key="2">
    <source>
        <dbReference type="ARBA" id="ARBA00022454"/>
    </source>
</evidence>
<keyword evidence="7" id="KW-0862">Zinc</keyword>
<evidence type="ECO:0000313" key="13">
    <source>
        <dbReference type="Proteomes" id="UP000001357"/>
    </source>
</evidence>
<dbReference type="KEGG" id="mbr:MONBRDRAFT_26549"/>
<dbReference type="KEGG" id="mbr:MONBRDRAFT_30554"/>
<feature type="domain" description="SET" evidence="9">
    <location>
        <begin position="98"/>
        <end position="222"/>
    </location>
</feature>
<name>A9V2P5_MONBE</name>
<dbReference type="GO" id="GO:0032259">
    <property type="term" value="P:methylation"/>
    <property type="evidence" value="ECO:0007669"/>
    <property type="project" value="UniProtKB-KW"/>
</dbReference>
<dbReference type="GO" id="GO:0008168">
    <property type="term" value="F:methyltransferase activity"/>
    <property type="evidence" value="ECO:0007669"/>
    <property type="project" value="UniProtKB-KW"/>
</dbReference>
<accession>A9V2P5</accession>
<dbReference type="Gene3D" id="2.170.270.10">
    <property type="entry name" value="SET domain"/>
    <property type="match status" value="1"/>
</dbReference>
<reference evidence="12 13" key="1">
    <citation type="journal article" date="2008" name="Nature">
        <title>The genome of the choanoflagellate Monosiga brevicollis and the origin of metazoans.</title>
        <authorList>
            <consortium name="JGI Sequencing"/>
            <person name="King N."/>
            <person name="Westbrook M.J."/>
            <person name="Young S.L."/>
            <person name="Kuo A."/>
            <person name="Abedin M."/>
            <person name="Chapman J."/>
            <person name="Fairclough S."/>
            <person name="Hellsten U."/>
            <person name="Isogai Y."/>
            <person name="Letunic I."/>
            <person name="Marr M."/>
            <person name="Pincus D."/>
            <person name="Putnam N."/>
            <person name="Rokas A."/>
            <person name="Wright K.J."/>
            <person name="Zuzow R."/>
            <person name="Dirks W."/>
            <person name="Good M."/>
            <person name="Goodstein D."/>
            <person name="Lemons D."/>
            <person name="Li W."/>
            <person name="Lyons J.B."/>
            <person name="Morris A."/>
            <person name="Nichols S."/>
            <person name="Richter D.J."/>
            <person name="Salamov A."/>
            <person name="Bork P."/>
            <person name="Lim W.A."/>
            <person name="Manning G."/>
            <person name="Miller W.T."/>
            <person name="McGinnis W."/>
            <person name="Shapiro H."/>
            <person name="Tjian R."/>
            <person name="Grigoriev I.V."/>
            <person name="Rokhsar D."/>
        </authorList>
    </citation>
    <scope>NUCLEOTIDE SEQUENCE [LARGE SCALE GENOMIC DNA]</scope>
    <source>
        <strain evidence="12">MX1</strain>
        <strain evidence="13">MX1 / ATCC 50154</strain>
    </source>
</reference>
<dbReference type="eggNOG" id="KOG1082">
    <property type="taxonomic scope" value="Eukaryota"/>
</dbReference>
<evidence type="ECO:0000259" key="10">
    <source>
        <dbReference type="PROSITE" id="PS50868"/>
    </source>
</evidence>
<evidence type="ECO:0000256" key="1">
    <source>
        <dbReference type="ARBA" id="ARBA00004286"/>
    </source>
</evidence>
<dbReference type="PANTHER" id="PTHR46223:SF3">
    <property type="entry name" value="HISTONE-LYSINE N-METHYLTRANSFERASE SET-23"/>
    <property type="match status" value="1"/>
</dbReference>
<dbReference type="PROSITE" id="PS50280">
    <property type="entry name" value="SET"/>
    <property type="match status" value="1"/>
</dbReference>
<dbReference type="OMA" id="CNGRARY"/>
<evidence type="ECO:0000259" key="9">
    <source>
        <dbReference type="PROSITE" id="PS50280"/>
    </source>
</evidence>
<protein>
    <recommendedName>
        <fullName evidence="14">Histone-lysine N-methyltransferase</fullName>
    </recommendedName>
</protein>
<dbReference type="GO" id="GO:0046872">
    <property type="term" value="F:metal ion binding"/>
    <property type="evidence" value="ECO:0007669"/>
    <property type="project" value="UniProtKB-KW"/>
</dbReference>
<gene>
    <name evidence="12" type="ORF">MONBRDRAFT_26549</name>
    <name evidence="11" type="ORF">MONBRDRAFT_30554</name>
</gene>
<dbReference type="SMART" id="SM00508">
    <property type="entry name" value="PostSET"/>
    <property type="match status" value="1"/>
</dbReference>
<dbReference type="SMART" id="SM00317">
    <property type="entry name" value="SET"/>
    <property type="match status" value="1"/>
</dbReference>
<keyword evidence="6" id="KW-0479">Metal-binding</keyword>
<keyword evidence="4" id="KW-0808">Transferase</keyword>
<dbReference type="InterPro" id="IPR003616">
    <property type="entry name" value="Post-SET_dom"/>
</dbReference>
<dbReference type="GO" id="GO:0005694">
    <property type="term" value="C:chromosome"/>
    <property type="evidence" value="ECO:0007669"/>
    <property type="project" value="UniProtKB-SubCell"/>
</dbReference>
<dbReference type="AlphaFoldDB" id="A9V2P5"/>
<evidence type="ECO:0000256" key="3">
    <source>
        <dbReference type="ARBA" id="ARBA00022603"/>
    </source>
</evidence>
<dbReference type="InterPro" id="IPR001214">
    <property type="entry name" value="SET_dom"/>
</dbReference>
<dbReference type="GeneID" id="5896315"/>
<dbReference type="GeneID" id="5892072"/>
<keyword evidence="13" id="KW-1185">Reference proteome</keyword>
<dbReference type="RefSeq" id="XP_001747002.1">
    <property type="nucleotide sequence ID" value="XM_001746950.1"/>
</dbReference>
<dbReference type="SUPFAM" id="SSF82199">
    <property type="entry name" value="SET domain"/>
    <property type="match status" value="1"/>
</dbReference>
<dbReference type="EMBL" id="CH991605">
    <property type="protein sequence ID" value="EDQ84136.1"/>
    <property type="molecule type" value="Genomic_DNA"/>
</dbReference>
<dbReference type="PROSITE" id="PS50868">
    <property type="entry name" value="POST_SET"/>
    <property type="match status" value="1"/>
</dbReference>
<dbReference type="InParanoid" id="A9V2P5"/>
<dbReference type="FunCoup" id="A9V2P5">
    <property type="interactions" value="1040"/>
</dbReference>
<comment type="subcellular location">
    <subcellularLocation>
        <location evidence="1">Chromosome</location>
    </subcellularLocation>
</comment>
<dbReference type="Pfam" id="PF00856">
    <property type="entry name" value="SET"/>
    <property type="match status" value="1"/>
</dbReference>
<feature type="region of interest" description="Disordered" evidence="8">
    <location>
        <begin position="1"/>
        <end position="27"/>
    </location>
</feature>
<dbReference type="Proteomes" id="UP000001357">
    <property type="component" value="Unassembled WGS sequence"/>
</dbReference>
<keyword evidence="5" id="KW-0949">S-adenosyl-L-methionine</keyword>
<evidence type="ECO:0000256" key="4">
    <source>
        <dbReference type="ARBA" id="ARBA00022679"/>
    </source>
</evidence>
<sequence>MDQVVRGSEAGKGDDGNAVTQPMPTPAPYTSVDEVMLPARLQGRNNVYSGCSCTGPCAPETCSCLCNGRARYYECNDNCACDVATCRAGRTTQQPTALDIRLVWTSERGHGLLTGTRIPVGTYVGHYTGQLVNVATARARDSAADAVSPVHTYLLVLREHTQRGVLTTAVDAKEYGNLTRFINHSCAPNLELRPVRLGFVPRLAFFALTDIPAETELTFDYGGAPPSAKIATTLPADTDTGAPRHKRHVTAPELALSAKPCRCGAPTCRGFLPLTIW</sequence>
<keyword evidence="2" id="KW-0158">Chromosome</keyword>
<keyword evidence="3" id="KW-0489">Methyltransferase</keyword>
<evidence type="ECO:0000256" key="5">
    <source>
        <dbReference type="ARBA" id="ARBA00022691"/>
    </source>
</evidence>
<dbReference type="InterPro" id="IPR050973">
    <property type="entry name" value="H3K9_Histone-Lys_N-MTase"/>
</dbReference>
<dbReference type="InterPro" id="IPR046341">
    <property type="entry name" value="SET_dom_sf"/>
</dbReference>
<evidence type="ECO:0000256" key="6">
    <source>
        <dbReference type="ARBA" id="ARBA00022723"/>
    </source>
</evidence>
<feature type="domain" description="Post-SET" evidence="10">
    <location>
        <begin position="257"/>
        <end position="273"/>
    </location>
</feature>